<protein>
    <submittedName>
        <fullName evidence="1">Uncharacterized protein</fullName>
    </submittedName>
</protein>
<dbReference type="EMBL" id="JAGSOJ010000004">
    <property type="protein sequence ID" value="MCM1991559.1"/>
    <property type="molecule type" value="Genomic_DNA"/>
</dbReference>
<name>A0A9J6P4C9_9CLOT</name>
<dbReference type="RefSeq" id="WP_250860685.1">
    <property type="nucleotide sequence ID" value="NZ_JAGSOJ010000004.1"/>
</dbReference>
<evidence type="ECO:0000313" key="1">
    <source>
        <dbReference type="EMBL" id="MCM1991559.1"/>
    </source>
</evidence>
<sequence length="303" mass="36178">MNYLFWDLSEVEYKGWKEVLSFCLRKSNMFKIEHVMKQKKGFQGMKLYFIDSSNTPKDKETVWNYIFEYSLQNSIEFIFQYQLNEKSEWIKSELKKIDGLSISDPIDVDTHQIIMCSGKMNEQTRKLSKKIVQEGFISFDEYDWDLELIDSKLDRRLFKEANIRSICKGKGYVATELTEEEIDEFNKQGYVINEIVEYKHRLTVNGKLDEEHIKMIEEEADNINNGEVANLMGIKAYTGERKIFFTDLKHRFIMCINEDEMKEINNRKIDTSKWKLLSEKDEYIVPNDYLLVRNRIETLLFMI</sequence>
<dbReference type="AlphaFoldDB" id="A0A9J6P4C9"/>
<evidence type="ECO:0000313" key="2">
    <source>
        <dbReference type="Proteomes" id="UP001056429"/>
    </source>
</evidence>
<reference evidence="1" key="1">
    <citation type="journal article" date="2021" name="mSystems">
        <title>Bacteria and Archaea Synergistically Convert Glycine Betaine to Biogenic Methane in the Formosa Cold Seep of the South China Sea.</title>
        <authorList>
            <person name="Li L."/>
            <person name="Zhang W."/>
            <person name="Zhang S."/>
            <person name="Song L."/>
            <person name="Sun Q."/>
            <person name="Zhang H."/>
            <person name="Xiang H."/>
            <person name="Dong X."/>
        </authorList>
    </citation>
    <scope>NUCLEOTIDE SEQUENCE</scope>
    <source>
        <strain evidence="1">ZWT</strain>
    </source>
</reference>
<dbReference type="Proteomes" id="UP001056429">
    <property type="component" value="Unassembled WGS sequence"/>
</dbReference>
<keyword evidence="2" id="KW-1185">Reference proteome</keyword>
<accession>A0A9J6P4C9</accession>
<comment type="caution">
    <text evidence="1">The sequence shown here is derived from an EMBL/GenBank/DDBJ whole genome shotgun (WGS) entry which is preliminary data.</text>
</comment>
<organism evidence="1 2">
    <name type="scientific">Oceanirhabdus seepicola</name>
    <dbReference type="NCBI Taxonomy" id="2828781"/>
    <lineage>
        <taxon>Bacteria</taxon>
        <taxon>Bacillati</taxon>
        <taxon>Bacillota</taxon>
        <taxon>Clostridia</taxon>
        <taxon>Eubacteriales</taxon>
        <taxon>Clostridiaceae</taxon>
        <taxon>Oceanirhabdus</taxon>
    </lineage>
</organism>
<proteinExistence type="predicted"/>
<reference evidence="1" key="2">
    <citation type="submission" date="2021-04" db="EMBL/GenBank/DDBJ databases">
        <authorList>
            <person name="Dong X."/>
        </authorList>
    </citation>
    <scope>NUCLEOTIDE SEQUENCE</scope>
    <source>
        <strain evidence="1">ZWT</strain>
    </source>
</reference>
<gene>
    <name evidence="1" type="ORF">KDK92_17630</name>
</gene>